<organism evidence="2">
    <name type="scientific">Clastoptera arizonana</name>
    <name type="common">Arizona spittle bug</name>
    <dbReference type="NCBI Taxonomy" id="38151"/>
    <lineage>
        <taxon>Eukaryota</taxon>
        <taxon>Metazoa</taxon>
        <taxon>Ecdysozoa</taxon>
        <taxon>Arthropoda</taxon>
        <taxon>Hexapoda</taxon>
        <taxon>Insecta</taxon>
        <taxon>Pterygota</taxon>
        <taxon>Neoptera</taxon>
        <taxon>Paraneoptera</taxon>
        <taxon>Hemiptera</taxon>
        <taxon>Auchenorrhyncha</taxon>
        <taxon>Cercopoidea</taxon>
        <taxon>Clastopteridae</taxon>
        <taxon>Clastoptera</taxon>
    </lineage>
</organism>
<proteinExistence type="predicted"/>
<protein>
    <submittedName>
        <fullName evidence="2">Uncharacterized protein</fullName>
    </submittedName>
</protein>
<feature type="non-terminal residue" evidence="2">
    <location>
        <position position="117"/>
    </location>
</feature>
<feature type="region of interest" description="Disordered" evidence="1">
    <location>
        <begin position="1"/>
        <end position="29"/>
    </location>
</feature>
<evidence type="ECO:0000256" key="1">
    <source>
        <dbReference type="SAM" id="MobiDB-lite"/>
    </source>
</evidence>
<accession>A0A1B6EFB3</accession>
<sequence length="117" mass="12594">MGLADLVPPVASPHRDNGEFGQNDGPPDGSGYLLRALDTQTDVPVVISNGNKCLEPGPLTGTGLLLHRHDLQNLVLEGCPQEKVNDLGFLDGQREEIDLFQRLDLHVFDQAAQLGDG</sequence>
<dbReference type="EMBL" id="GEDC01000727">
    <property type="protein sequence ID" value="JAS36571.1"/>
    <property type="molecule type" value="Transcribed_RNA"/>
</dbReference>
<gene>
    <name evidence="2" type="ORF">g.45450</name>
</gene>
<evidence type="ECO:0000313" key="2">
    <source>
        <dbReference type="EMBL" id="JAS36571.1"/>
    </source>
</evidence>
<dbReference type="AlphaFoldDB" id="A0A1B6EFB3"/>
<reference evidence="2" key="1">
    <citation type="submission" date="2015-12" db="EMBL/GenBank/DDBJ databases">
        <title>De novo transcriptome assembly of four potential Pierce s Disease insect vectors from Arizona vineyards.</title>
        <authorList>
            <person name="Tassone E.E."/>
        </authorList>
    </citation>
    <scope>NUCLEOTIDE SEQUENCE</scope>
</reference>
<name>A0A1B6EFB3_9HEMI</name>